<reference evidence="1 2" key="1">
    <citation type="submission" date="2016-10" db="EMBL/GenBank/DDBJ databases">
        <authorList>
            <person name="de Groot N.N."/>
        </authorList>
    </citation>
    <scope>NUCLEOTIDE SEQUENCE [LARGE SCALE GENOMIC DNA]</scope>
    <source>
        <strain evidence="1">MBHS1</strain>
    </source>
</reference>
<dbReference type="EMBL" id="FMSV02000555">
    <property type="protein sequence ID" value="SEH08635.1"/>
    <property type="molecule type" value="Genomic_DNA"/>
</dbReference>
<dbReference type="SUPFAM" id="SSF47598">
    <property type="entry name" value="Ribbon-helix-helix"/>
    <property type="match status" value="1"/>
</dbReference>
<dbReference type="GO" id="GO:0006355">
    <property type="term" value="P:regulation of DNA-templated transcription"/>
    <property type="evidence" value="ECO:0007669"/>
    <property type="project" value="InterPro"/>
</dbReference>
<accession>A0A1H6FHV6</accession>
<evidence type="ECO:0000313" key="1">
    <source>
        <dbReference type="EMBL" id="SEH08635.1"/>
    </source>
</evidence>
<dbReference type="Proteomes" id="UP000236724">
    <property type="component" value="Unassembled WGS sequence"/>
</dbReference>
<dbReference type="InterPro" id="IPR013321">
    <property type="entry name" value="Arc_rbn_hlx_hlx"/>
</dbReference>
<gene>
    <name evidence="1" type="ORF">MBHS_04527</name>
</gene>
<organism evidence="1 2">
    <name type="scientific">Candidatus Venteria ishoeyi</name>
    <dbReference type="NCBI Taxonomy" id="1899563"/>
    <lineage>
        <taxon>Bacteria</taxon>
        <taxon>Pseudomonadati</taxon>
        <taxon>Pseudomonadota</taxon>
        <taxon>Gammaproteobacteria</taxon>
        <taxon>Thiotrichales</taxon>
        <taxon>Thiotrichaceae</taxon>
        <taxon>Venteria</taxon>
    </lineage>
</organism>
<evidence type="ECO:0000313" key="2">
    <source>
        <dbReference type="Proteomes" id="UP000236724"/>
    </source>
</evidence>
<protein>
    <recommendedName>
        <fullName evidence="3">HicB family protein</fullName>
    </recommendedName>
</protein>
<dbReference type="AlphaFoldDB" id="A0A1H6FHV6"/>
<name>A0A1H6FHV6_9GAMM</name>
<sequence length="86" mass="9863">MSKTQVVTLRMPLELKGRMEKAAKQQGVSLNSLANYMLTTQLSQLEFFSRMEQRLALKTIPDLKQEVGAILDTVPERDKVPEWDKL</sequence>
<keyword evidence="2" id="KW-1185">Reference proteome</keyword>
<proteinExistence type="predicted"/>
<dbReference type="InterPro" id="IPR010985">
    <property type="entry name" value="Ribbon_hlx_hlx"/>
</dbReference>
<evidence type="ECO:0008006" key="3">
    <source>
        <dbReference type="Google" id="ProtNLM"/>
    </source>
</evidence>
<dbReference type="Gene3D" id="1.10.1220.10">
    <property type="entry name" value="Met repressor-like"/>
    <property type="match status" value="1"/>
</dbReference>